<evidence type="ECO:0008006" key="5">
    <source>
        <dbReference type="Google" id="ProtNLM"/>
    </source>
</evidence>
<comment type="caution">
    <text evidence="3">The sequence shown here is derived from an EMBL/GenBank/DDBJ whole genome shotgun (WGS) entry which is preliminary data.</text>
</comment>
<evidence type="ECO:0000313" key="3">
    <source>
        <dbReference type="EMBL" id="MBC9179353.1"/>
    </source>
</evidence>
<dbReference type="EMBL" id="JACTUZ010000139">
    <property type="protein sequence ID" value="MBC9179353.1"/>
    <property type="molecule type" value="Genomic_DNA"/>
</dbReference>
<gene>
    <name evidence="3" type="ORF">IBL25_20635</name>
</gene>
<proteinExistence type="predicted"/>
<keyword evidence="4" id="KW-1185">Reference proteome</keyword>
<feature type="non-terminal residue" evidence="3">
    <location>
        <position position="137"/>
    </location>
</feature>
<evidence type="ECO:0000256" key="1">
    <source>
        <dbReference type="SAM" id="Coils"/>
    </source>
</evidence>
<evidence type="ECO:0000313" key="4">
    <source>
        <dbReference type="Proteomes" id="UP000603940"/>
    </source>
</evidence>
<feature type="coiled-coil region" evidence="1">
    <location>
        <begin position="20"/>
        <end position="54"/>
    </location>
</feature>
<accession>A0ABR7RC71</accession>
<sequence length="137" mass="14916">MFRPLTIIAITAFCVVGWNVYRAEDSARQLDRELRDLTRRIEQARDRTQVLKAEWALLNEPERLRVVAQKYLPLETMTPAQFIRLADLGGRLPVAMAFSGPVNLFGSTGETAVAEATPAKPAAPTAVAAATPAPAAE</sequence>
<feature type="region of interest" description="Disordered" evidence="2">
    <location>
        <begin position="117"/>
        <end position="137"/>
    </location>
</feature>
<organism evidence="3 4">
    <name type="scientific">Pseudoroseomonas ludipueritiae</name>
    <dbReference type="NCBI Taxonomy" id="198093"/>
    <lineage>
        <taxon>Bacteria</taxon>
        <taxon>Pseudomonadati</taxon>
        <taxon>Pseudomonadota</taxon>
        <taxon>Alphaproteobacteria</taxon>
        <taxon>Acetobacterales</taxon>
        <taxon>Acetobacteraceae</taxon>
        <taxon>Pseudoroseomonas</taxon>
    </lineage>
</organism>
<protein>
    <recommendedName>
        <fullName evidence="5">Cell division protein FtsL</fullName>
    </recommendedName>
</protein>
<name>A0ABR7RC71_9PROT</name>
<evidence type="ECO:0000256" key="2">
    <source>
        <dbReference type="SAM" id="MobiDB-lite"/>
    </source>
</evidence>
<reference evidence="3 4" key="1">
    <citation type="journal article" date="2009" name="Int. J. Syst. Evol. Microbiol.">
        <title>Transfer of Teichococcus ludipueritiae and Muricoccus roseus to the genus Roseomonas, as Roseomonas ludipueritiae comb. nov. and Roseomonas rosea comb. nov., respectively, and emended description of the genus Roseomonas.</title>
        <authorList>
            <person name="Sanchez-Porro C."/>
            <person name="Gallego V."/>
            <person name="Busse H.J."/>
            <person name="Kampfer P."/>
            <person name="Ventosa A."/>
        </authorList>
    </citation>
    <scope>NUCLEOTIDE SEQUENCE [LARGE SCALE GENOMIC DNA]</scope>
    <source>
        <strain evidence="3 4">DSM 14915</strain>
    </source>
</reference>
<keyword evidence="1" id="KW-0175">Coiled coil</keyword>
<dbReference type="Proteomes" id="UP000603940">
    <property type="component" value="Unassembled WGS sequence"/>
</dbReference>